<evidence type="ECO:0000256" key="9">
    <source>
        <dbReference type="RuleBase" id="RU000461"/>
    </source>
</evidence>
<dbReference type="FunFam" id="1.10.630.10:FF:000026">
    <property type="entry name" value="Cytochrome P450 82C4"/>
    <property type="match status" value="1"/>
</dbReference>
<protein>
    <recommendedName>
        <fullName evidence="11">Cytochrome P450</fullName>
    </recommendedName>
</protein>
<dbReference type="AlphaFoldDB" id="A0A3P5ZWT8"/>
<evidence type="ECO:0000256" key="5">
    <source>
        <dbReference type="ARBA" id="ARBA00023002"/>
    </source>
</evidence>
<keyword evidence="5 9" id="KW-0560">Oxidoreductase</keyword>
<evidence type="ECO:0000256" key="8">
    <source>
        <dbReference type="PIRSR" id="PIRSR602401-1"/>
    </source>
</evidence>
<dbReference type="PROSITE" id="PS00086">
    <property type="entry name" value="CYTOCHROME_P450"/>
    <property type="match status" value="1"/>
</dbReference>
<evidence type="ECO:0000256" key="6">
    <source>
        <dbReference type="ARBA" id="ARBA00023004"/>
    </source>
</evidence>
<accession>A0A3P5ZWT8</accession>
<dbReference type="PANTHER" id="PTHR47947:SF29">
    <property type="entry name" value="CYTOCHROME P450 CYP82D47-LIKE"/>
    <property type="match status" value="1"/>
</dbReference>
<keyword evidence="3 8" id="KW-0349">Heme</keyword>
<evidence type="ECO:0000256" key="1">
    <source>
        <dbReference type="ARBA" id="ARBA00001971"/>
    </source>
</evidence>
<evidence type="ECO:0000256" key="3">
    <source>
        <dbReference type="ARBA" id="ARBA00022617"/>
    </source>
</evidence>
<evidence type="ECO:0008006" key="11">
    <source>
        <dbReference type="Google" id="ProtNLM"/>
    </source>
</evidence>
<evidence type="ECO:0000313" key="10">
    <source>
        <dbReference type="EMBL" id="VDC76378.1"/>
    </source>
</evidence>
<dbReference type="PRINTS" id="PR00463">
    <property type="entry name" value="EP450I"/>
</dbReference>
<organism evidence="10">
    <name type="scientific">Brassica campestris</name>
    <name type="common">Field mustard</name>
    <dbReference type="NCBI Taxonomy" id="3711"/>
    <lineage>
        <taxon>Eukaryota</taxon>
        <taxon>Viridiplantae</taxon>
        <taxon>Streptophyta</taxon>
        <taxon>Embryophyta</taxon>
        <taxon>Tracheophyta</taxon>
        <taxon>Spermatophyta</taxon>
        <taxon>Magnoliopsida</taxon>
        <taxon>eudicotyledons</taxon>
        <taxon>Gunneridae</taxon>
        <taxon>Pentapetalae</taxon>
        <taxon>rosids</taxon>
        <taxon>malvids</taxon>
        <taxon>Brassicales</taxon>
        <taxon>Brassicaceae</taxon>
        <taxon>Brassiceae</taxon>
        <taxon>Brassica</taxon>
    </lineage>
</organism>
<dbReference type="InterPro" id="IPR017972">
    <property type="entry name" value="Cyt_P450_CS"/>
</dbReference>
<comment type="similarity">
    <text evidence="2 9">Belongs to the cytochrome P450 family.</text>
</comment>
<reference evidence="10" key="1">
    <citation type="submission" date="2018-11" db="EMBL/GenBank/DDBJ databases">
        <authorList>
            <consortium name="Genoscope - CEA"/>
            <person name="William W."/>
        </authorList>
    </citation>
    <scope>NUCLEOTIDE SEQUENCE</scope>
</reference>
<dbReference type="PANTHER" id="PTHR47947">
    <property type="entry name" value="CYTOCHROME P450 82C3-RELATED"/>
    <property type="match status" value="1"/>
</dbReference>
<keyword evidence="7 9" id="KW-0503">Monooxygenase</keyword>
<dbReference type="Gene3D" id="1.10.630.10">
    <property type="entry name" value="Cytochrome P450"/>
    <property type="match status" value="1"/>
</dbReference>
<gene>
    <name evidence="10" type="ORF">BRAA01T02880Z</name>
</gene>
<name>A0A3P5ZWT8_BRACM</name>
<comment type="cofactor">
    <cofactor evidence="1 8">
        <name>heme</name>
        <dbReference type="ChEBI" id="CHEBI:30413"/>
    </cofactor>
</comment>
<dbReference type="InterPro" id="IPR050651">
    <property type="entry name" value="Plant_Cytochrome_P450_Monoox"/>
</dbReference>
<dbReference type="GO" id="GO:0020037">
    <property type="term" value="F:heme binding"/>
    <property type="evidence" value="ECO:0007669"/>
    <property type="project" value="InterPro"/>
</dbReference>
<sequence length="526" mass="60329">MDLIRLLIFALSLYTVSFFFAKSLFFSSGNKKRMAPMAPGAWPLFGHLSFFKSSKPTHVTFGDMVEVLGPVFMMKLGSYNVLIISSQEVAKECFTVHDKVIDRIDLTASKILGYDGSFLTFSSCGPYWKEMRKIATWELISTTTTDKFKDSREREVDMTFRDLYMRWEQEGGAKTGLLVDPSSKQFQDLLANISLMMIVGKRYFGASPNCEAGEARRCGKLIQEFFNYFGLYLLSDVMPSLGWSEWKVKRDMKRTAKELDQVVEAWVEEHKKRRDDIPSCEKHYLDLLIEIFENREIPGTIHDAHTTTKAICLNMVFAGSEPAIVVLVWVVSLLVNNPHELRKAQEELDQKIGRDKVVEESDLNDLTYLHAIVKETLRLYPPLPLTAYRYVMEDFDITHGNFHVPAGTQVLVNEWKVQRDPNFWFEPELFKPERFLTSEKVDNVKGMGMLFPFGLGRRSCPAIPLGMRMVHYVLARFLHTFDLAAPFSQDVDMTESNGFVNLKATPLLVLINPRLPKSLYHVDCKV</sequence>
<evidence type="ECO:0000256" key="7">
    <source>
        <dbReference type="ARBA" id="ARBA00023033"/>
    </source>
</evidence>
<evidence type="ECO:0000256" key="2">
    <source>
        <dbReference type="ARBA" id="ARBA00010617"/>
    </source>
</evidence>
<dbReference type="InterPro" id="IPR002401">
    <property type="entry name" value="Cyt_P450_E_grp-I"/>
</dbReference>
<keyword evidence="4 8" id="KW-0479">Metal-binding</keyword>
<keyword evidence="6 8" id="KW-0408">Iron</keyword>
<dbReference type="PRINTS" id="PR00385">
    <property type="entry name" value="P450"/>
</dbReference>
<dbReference type="Pfam" id="PF00067">
    <property type="entry name" value="p450"/>
    <property type="match status" value="1"/>
</dbReference>
<dbReference type="InterPro" id="IPR036396">
    <property type="entry name" value="Cyt_P450_sf"/>
</dbReference>
<evidence type="ECO:0000256" key="4">
    <source>
        <dbReference type="ARBA" id="ARBA00022723"/>
    </source>
</evidence>
<dbReference type="SUPFAM" id="SSF48264">
    <property type="entry name" value="Cytochrome P450"/>
    <property type="match status" value="1"/>
</dbReference>
<feature type="binding site" description="axial binding residue" evidence="8">
    <location>
        <position position="460"/>
    </location>
    <ligand>
        <name>heme</name>
        <dbReference type="ChEBI" id="CHEBI:30413"/>
    </ligand>
    <ligandPart>
        <name>Fe</name>
        <dbReference type="ChEBI" id="CHEBI:18248"/>
    </ligandPart>
</feature>
<proteinExistence type="inferred from homology"/>
<dbReference type="GO" id="GO:0005506">
    <property type="term" value="F:iron ion binding"/>
    <property type="evidence" value="ECO:0007669"/>
    <property type="project" value="InterPro"/>
</dbReference>
<dbReference type="InterPro" id="IPR001128">
    <property type="entry name" value="Cyt_P450"/>
</dbReference>
<dbReference type="EMBL" id="LR031571">
    <property type="protein sequence ID" value="VDC76378.1"/>
    <property type="molecule type" value="Genomic_DNA"/>
</dbReference>
<dbReference type="GO" id="GO:0016709">
    <property type="term" value="F:oxidoreductase activity, acting on paired donors, with incorporation or reduction of molecular oxygen, NAD(P)H as one donor, and incorporation of one atom of oxygen"/>
    <property type="evidence" value="ECO:0007669"/>
    <property type="project" value="UniProtKB-ARBA"/>
</dbReference>